<dbReference type="Proteomes" id="UP000245667">
    <property type="component" value="Unassembled WGS sequence"/>
</dbReference>
<organism evidence="3 4">
    <name type="scientific">Maribacter polysiphoniae</name>
    <dbReference type="NCBI Taxonomy" id="429344"/>
    <lineage>
        <taxon>Bacteria</taxon>
        <taxon>Pseudomonadati</taxon>
        <taxon>Bacteroidota</taxon>
        <taxon>Flavobacteriia</taxon>
        <taxon>Flavobacteriales</taxon>
        <taxon>Flavobacteriaceae</taxon>
        <taxon>Maribacter</taxon>
    </lineage>
</organism>
<evidence type="ECO:0000313" key="5">
    <source>
        <dbReference type="Proteomes" id="UP000651837"/>
    </source>
</evidence>
<evidence type="ECO:0000256" key="1">
    <source>
        <dbReference type="SAM" id="SignalP"/>
    </source>
</evidence>
<evidence type="ECO:0000313" key="2">
    <source>
        <dbReference type="EMBL" id="MBD1262441.1"/>
    </source>
</evidence>
<keyword evidence="1" id="KW-0732">Signal</keyword>
<dbReference type="EMBL" id="QGGQ01000012">
    <property type="protein sequence ID" value="PWK21273.1"/>
    <property type="molecule type" value="Genomic_DNA"/>
</dbReference>
<evidence type="ECO:0000313" key="3">
    <source>
        <dbReference type="EMBL" id="PWK21273.1"/>
    </source>
</evidence>
<comment type="caution">
    <text evidence="3">The sequence shown here is derived from an EMBL/GenBank/DDBJ whole genome shotgun (WGS) entry which is preliminary data.</text>
</comment>
<reference evidence="3 4" key="1">
    <citation type="submission" date="2018-05" db="EMBL/GenBank/DDBJ databases">
        <title>Genomic Encyclopedia of Archaeal and Bacterial Type Strains, Phase II (KMG-II): from individual species to whole genera.</title>
        <authorList>
            <person name="Goeker M."/>
        </authorList>
    </citation>
    <scope>NUCLEOTIDE SEQUENCE [LARGE SCALE GENOMIC DNA]</scope>
    <source>
        <strain evidence="3 4">DSM 23514</strain>
    </source>
</reference>
<sequence length="82" mass="9248">MKAIVTIIFIIFFGIAAQAQNNAQEVQVETIEMGFTITTATETKNEVKTETKTEVARLYKFKNSKIKKALSFTTKRNKAKMA</sequence>
<feature type="signal peptide" evidence="1">
    <location>
        <begin position="1"/>
        <end position="19"/>
    </location>
</feature>
<protein>
    <submittedName>
        <fullName evidence="3">Uncharacterized protein</fullName>
    </submittedName>
</protein>
<dbReference type="EMBL" id="JACWLN010000011">
    <property type="protein sequence ID" value="MBD1262441.1"/>
    <property type="molecule type" value="Genomic_DNA"/>
</dbReference>
<reference evidence="2 5" key="2">
    <citation type="submission" date="2020-07" db="EMBL/GenBank/DDBJ databases">
        <title>The draft genome sequence of Maribacter polysiphoniae KCTC 22021.</title>
        <authorList>
            <person name="Mu L."/>
        </authorList>
    </citation>
    <scope>NUCLEOTIDE SEQUENCE [LARGE SCALE GENOMIC DNA]</scope>
    <source>
        <strain evidence="2 5">KCTC 22021</strain>
    </source>
</reference>
<name>A0A316DXE5_9FLAO</name>
<dbReference type="RefSeq" id="WP_109653908.1">
    <property type="nucleotide sequence ID" value="NZ_JACWLN010000011.1"/>
</dbReference>
<dbReference type="Proteomes" id="UP000651837">
    <property type="component" value="Unassembled WGS sequence"/>
</dbReference>
<dbReference type="AlphaFoldDB" id="A0A316DXE5"/>
<gene>
    <name evidence="2" type="ORF">HZY62_17720</name>
    <name evidence="3" type="ORF">LX92_03777</name>
</gene>
<accession>A0A316DXE5</accession>
<evidence type="ECO:0000313" key="4">
    <source>
        <dbReference type="Proteomes" id="UP000245667"/>
    </source>
</evidence>
<feature type="chain" id="PRO_5016391772" evidence="1">
    <location>
        <begin position="20"/>
        <end position="82"/>
    </location>
</feature>
<proteinExistence type="predicted"/>
<keyword evidence="5" id="KW-1185">Reference proteome</keyword>